<evidence type="ECO:0000256" key="1">
    <source>
        <dbReference type="ARBA" id="ARBA00022679"/>
    </source>
</evidence>
<dbReference type="EMBL" id="DSOK01000225">
    <property type="protein sequence ID" value="HEN15336.1"/>
    <property type="molecule type" value="Genomic_DNA"/>
</dbReference>
<dbReference type="GO" id="GO:0016787">
    <property type="term" value="F:hydrolase activity"/>
    <property type="evidence" value="ECO:0007669"/>
    <property type="project" value="InterPro"/>
</dbReference>
<dbReference type="PROSITE" id="PS00107">
    <property type="entry name" value="PROTEIN_KINASE_ATP"/>
    <property type="match status" value="1"/>
</dbReference>
<feature type="domain" description="Protein kinase" evidence="8">
    <location>
        <begin position="106"/>
        <end position="367"/>
    </location>
</feature>
<name>A0A7C2PA92_9PLAN</name>
<reference evidence="9" key="1">
    <citation type="journal article" date="2020" name="mSystems">
        <title>Genome- and Community-Level Interaction Insights into Carbon Utilization and Element Cycling Functions of Hydrothermarchaeota in Hydrothermal Sediment.</title>
        <authorList>
            <person name="Zhou Z."/>
            <person name="Liu Y."/>
            <person name="Xu W."/>
            <person name="Pan J."/>
            <person name="Luo Z.H."/>
            <person name="Li M."/>
        </authorList>
    </citation>
    <scope>NUCLEOTIDE SEQUENCE [LARGE SCALE GENOMIC DNA]</scope>
    <source>
        <strain evidence="9">SpSt-339</strain>
    </source>
</reference>
<sequence length="853" mass="94295">MSQPPPTLDSRIQAAVQEYLERIDRGEVVDRERFLARFPDVADAVRSFIASSEELARWAQRGSASAISTNSVAEAASQAVPREKLQASTGGGGSKFDALPADFGRYRVLKLLGKGAMGSVFLAEDTQLQRQIALKIPSFDQDHTGELLERFYREARSAATLRQPNICPVYDVGEIDGQHYITMAYIAGRALSELIKSDKPPGERATLLIVRKLALALQEAHNQGIIHRDLKPGNVMIDARGEPIVMDFGLACRMEQEDAARLTHSGVIVGSPAYMSPEQVEGNPDKLTPAADQYSLGVILYEMLTGQLPFKGNIAAVIAQITTKSPQPPRELKPEIDPRVEAVCLRMLSKSAADRFPSLKAVADELAAIVRDPKAGPPAAETSSNRAAVSATTSLADRQREIQSLLKAGDLTAAREALEGLAALQDARHTKVRDWAKQQLAKLQADAQRWETEVPQLLELARKLVRKHDYGDAAKLLGQVPAFARTPALAELLEQATDKQEECDALLADIERAVRKEQSQELPMLVKRLLQLKPGHTGIKRLAADIRKHGVERAMRAHQGDRRYLDPAGRVWNPLHLARFVGGLAALCCALYFAVVSLQNREQEMADEGTPAERTAAAKPDPSSEGPQPPVTEESGFTPLFNGRDFTGWDGDQSGWIISNGVLASRRGLQRPTAVLTDREFTDYELRLEFRLLNPGNATVYLRGERDEQDRAIGHVVQLGFLRLESSRPENVTGDLFRRRSRRPQGGRPSVETARRMTRQSFLSHAEGDRRDEINRAYREREWNDLTIRCIGRREVVELNGLTTADVTDAETPLSGRIGLHLWGTMEADDPIATTPDIQFRNIRVKELTATPQ</sequence>
<evidence type="ECO:0000256" key="2">
    <source>
        <dbReference type="ARBA" id="ARBA00022741"/>
    </source>
</evidence>
<dbReference type="SMART" id="SM00220">
    <property type="entry name" value="S_TKc"/>
    <property type="match status" value="1"/>
</dbReference>
<dbReference type="CDD" id="cd14014">
    <property type="entry name" value="STKc_PknB_like"/>
    <property type="match status" value="1"/>
</dbReference>
<evidence type="ECO:0000256" key="3">
    <source>
        <dbReference type="ARBA" id="ARBA00022777"/>
    </source>
</evidence>
<dbReference type="InterPro" id="IPR008271">
    <property type="entry name" value="Ser/Thr_kinase_AS"/>
</dbReference>
<dbReference type="InterPro" id="IPR000719">
    <property type="entry name" value="Prot_kinase_dom"/>
</dbReference>
<evidence type="ECO:0000259" key="8">
    <source>
        <dbReference type="PROSITE" id="PS50011"/>
    </source>
</evidence>
<dbReference type="AlphaFoldDB" id="A0A7C2PA92"/>
<feature type="region of interest" description="Disordered" evidence="7">
    <location>
        <begin position="604"/>
        <end position="637"/>
    </location>
</feature>
<organism evidence="9">
    <name type="scientific">Schlesneria paludicola</name>
    <dbReference type="NCBI Taxonomy" id="360056"/>
    <lineage>
        <taxon>Bacteria</taxon>
        <taxon>Pseudomonadati</taxon>
        <taxon>Planctomycetota</taxon>
        <taxon>Planctomycetia</taxon>
        <taxon>Planctomycetales</taxon>
        <taxon>Planctomycetaceae</taxon>
        <taxon>Schlesneria</taxon>
    </lineage>
</organism>
<dbReference type="GO" id="GO:0004674">
    <property type="term" value="F:protein serine/threonine kinase activity"/>
    <property type="evidence" value="ECO:0007669"/>
    <property type="project" value="TreeGrafter"/>
</dbReference>
<keyword evidence="6" id="KW-0175">Coiled coil</keyword>
<keyword evidence="4 5" id="KW-0067">ATP-binding</keyword>
<dbReference type="GO" id="GO:0005524">
    <property type="term" value="F:ATP binding"/>
    <property type="evidence" value="ECO:0007669"/>
    <property type="project" value="UniProtKB-UniRule"/>
</dbReference>
<dbReference type="InterPro" id="IPR010496">
    <property type="entry name" value="AL/BT2_dom"/>
</dbReference>
<dbReference type="PROSITE" id="PS00108">
    <property type="entry name" value="PROTEIN_KINASE_ST"/>
    <property type="match status" value="1"/>
</dbReference>
<dbReference type="PANTHER" id="PTHR43289:SF6">
    <property type="entry name" value="SERINE_THREONINE-PROTEIN KINASE NEKL-3"/>
    <property type="match status" value="1"/>
</dbReference>
<evidence type="ECO:0000256" key="4">
    <source>
        <dbReference type="ARBA" id="ARBA00022840"/>
    </source>
</evidence>
<keyword evidence="3" id="KW-0418">Kinase</keyword>
<dbReference type="Gene3D" id="1.10.510.10">
    <property type="entry name" value="Transferase(Phosphotransferase) domain 1"/>
    <property type="match status" value="1"/>
</dbReference>
<dbReference type="Pfam" id="PF00069">
    <property type="entry name" value="Pkinase"/>
    <property type="match status" value="1"/>
</dbReference>
<feature type="binding site" evidence="5">
    <location>
        <position position="135"/>
    </location>
    <ligand>
        <name>ATP</name>
        <dbReference type="ChEBI" id="CHEBI:30616"/>
    </ligand>
</feature>
<evidence type="ECO:0000313" key="9">
    <source>
        <dbReference type="EMBL" id="HEN15336.1"/>
    </source>
</evidence>
<evidence type="ECO:0000256" key="7">
    <source>
        <dbReference type="SAM" id="MobiDB-lite"/>
    </source>
</evidence>
<gene>
    <name evidence="9" type="ORF">ENQ76_07700</name>
</gene>
<dbReference type="Pfam" id="PF06439">
    <property type="entry name" value="3keto-disac_hyd"/>
    <property type="match status" value="1"/>
</dbReference>
<dbReference type="SUPFAM" id="SSF56112">
    <property type="entry name" value="Protein kinase-like (PK-like)"/>
    <property type="match status" value="1"/>
</dbReference>
<protein>
    <submittedName>
        <fullName evidence="9">DUF1080 domain-containing protein</fullName>
    </submittedName>
</protein>
<accession>A0A7C2PA92</accession>
<evidence type="ECO:0000256" key="6">
    <source>
        <dbReference type="SAM" id="Coils"/>
    </source>
</evidence>
<proteinExistence type="predicted"/>
<dbReference type="InterPro" id="IPR011009">
    <property type="entry name" value="Kinase-like_dom_sf"/>
</dbReference>
<comment type="caution">
    <text evidence="9">The sequence shown here is derived from an EMBL/GenBank/DDBJ whole genome shotgun (WGS) entry which is preliminary data.</text>
</comment>
<dbReference type="PANTHER" id="PTHR43289">
    <property type="entry name" value="MITOGEN-ACTIVATED PROTEIN KINASE KINASE KINASE 20-RELATED"/>
    <property type="match status" value="1"/>
</dbReference>
<dbReference type="Gene3D" id="3.30.200.20">
    <property type="entry name" value="Phosphorylase Kinase, domain 1"/>
    <property type="match status" value="1"/>
</dbReference>
<keyword evidence="2 5" id="KW-0547">Nucleotide-binding</keyword>
<keyword evidence="1" id="KW-0808">Transferase</keyword>
<dbReference type="Gene3D" id="2.60.120.560">
    <property type="entry name" value="Exo-inulinase, domain 1"/>
    <property type="match status" value="1"/>
</dbReference>
<dbReference type="PROSITE" id="PS50011">
    <property type="entry name" value="PROTEIN_KINASE_DOM"/>
    <property type="match status" value="1"/>
</dbReference>
<dbReference type="InterPro" id="IPR017441">
    <property type="entry name" value="Protein_kinase_ATP_BS"/>
</dbReference>
<feature type="coiled-coil region" evidence="6">
    <location>
        <begin position="489"/>
        <end position="516"/>
    </location>
</feature>
<feature type="coiled-coil region" evidence="6">
    <location>
        <begin position="433"/>
        <end position="460"/>
    </location>
</feature>
<evidence type="ECO:0000256" key="5">
    <source>
        <dbReference type="PROSITE-ProRule" id="PRU10141"/>
    </source>
</evidence>